<gene>
    <name evidence="5" type="ORF">HZI73_26035</name>
</gene>
<evidence type="ECO:0000256" key="1">
    <source>
        <dbReference type="ARBA" id="ARBA00011888"/>
    </source>
</evidence>
<dbReference type="InterPro" id="IPR000845">
    <property type="entry name" value="Nucleoside_phosphorylase_d"/>
</dbReference>
<evidence type="ECO:0000259" key="4">
    <source>
        <dbReference type="Pfam" id="PF01048"/>
    </source>
</evidence>
<evidence type="ECO:0000313" key="6">
    <source>
        <dbReference type="Proteomes" id="UP000683246"/>
    </source>
</evidence>
<evidence type="ECO:0000256" key="3">
    <source>
        <dbReference type="ARBA" id="ARBA00048447"/>
    </source>
</evidence>
<evidence type="ECO:0000313" key="5">
    <source>
        <dbReference type="EMBL" id="QUI25541.1"/>
    </source>
</evidence>
<dbReference type="Pfam" id="PF01048">
    <property type="entry name" value="PNP_UDP_1"/>
    <property type="match status" value="1"/>
</dbReference>
<dbReference type="PANTHER" id="PTHR43691:SF11">
    <property type="entry name" value="FI09636P-RELATED"/>
    <property type="match status" value="1"/>
</dbReference>
<dbReference type="AlphaFoldDB" id="A0A8J8SJD1"/>
<sequence length="274" mass="30149">MDYQDLITGMKRCGSTEHDICVHGIGITPEQVQENVIIAPWWEPSILPGLGTADFLSASEYYHIKAWHITSGSLNMTYIKTGIGAPVLMDTLLSLGVTACKKIIFIGSVGALDETIGIGDIVIPYDTICGDGASRYIASDLLSKGDVFGEKVYPDTYLFNKAKAITEYLCKANGVKWHIGKTFSIDTIFVQYAHIDEILGMGCNVIEMETAAAFRAAALANIPTVALFSVSDNTVINKSLVSGRTTHEMNYRKYVRRELFPKIILDIFNDVDYI</sequence>
<dbReference type="EMBL" id="CP058649">
    <property type="protein sequence ID" value="QUI25541.1"/>
    <property type="molecule type" value="Genomic_DNA"/>
</dbReference>
<dbReference type="Proteomes" id="UP000683246">
    <property type="component" value="Chromosome"/>
</dbReference>
<comment type="catalytic activity">
    <reaction evidence="3">
        <text>uridine + phosphate = alpha-D-ribose 1-phosphate + uracil</text>
        <dbReference type="Rhea" id="RHEA:24388"/>
        <dbReference type="ChEBI" id="CHEBI:16704"/>
        <dbReference type="ChEBI" id="CHEBI:17568"/>
        <dbReference type="ChEBI" id="CHEBI:43474"/>
        <dbReference type="ChEBI" id="CHEBI:57720"/>
        <dbReference type="EC" id="2.4.2.3"/>
    </reaction>
</comment>
<dbReference type="GO" id="GO:0004850">
    <property type="term" value="F:uridine phosphorylase activity"/>
    <property type="evidence" value="ECO:0007669"/>
    <property type="project" value="UniProtKB-EC"/>
</dbReference>
<proteinExistence type="predicted"/>
<dbReference type="PANTHER" id="PTHR43691">
    <property type="entry name" value="URIDINE PHOSPHORYLASE"/>
    <property type="match status" value="1"/>
</dbReference>
<accession>A0A8J8SJD1</accession>
<dbReference type="KEGG" id="vpy:HZI73_26035"/>
<protein>
    <recommendedName>
        <fullName evidence="2">Uridine phosphorylase</fullName>
        <ecNumber evidence="1">2.4.2.3</ecNumber>
    </recommendedName>
</protein>
<organism evidence="5 6">
    <name type="scientific">Vallitalea pronyensis</name>
    <dbReference type="NCBI Taxonomy" id="1348613"/>
    <lineage>
        <taxon>Bacteria</taxon>
        <taxon>Bacillati</taxon>
        <taxon>Bacillota</taxon>
        <taxon>Clostridia</taxon>
        <taxon>Lachnospirales</taxon>
        <taxon>Vallitaleaceae</taxon>
        <taxon>Vallitalea</taxon>
    </lineage>
</organism>
<dbReference type="InterPro" id="IPR035994">
    <property type="entry name" value="Nucleoside_phosphorylase_sf"/>
</dbReference>
<dbReference type="GO" id="GO:0005829">
    <property type="term" value="C:cytosol"/>
    <property type="evidence" value="ECO:0007669"/>
    <property type="project" value="TreeGrafter"/>
</dbReference>
<dbReference type="SUPFAM" id="SSF53167">
    <property type="entry name" value="Purine and uridine phosphorylases"/>
    <property type="match status" value="1"/>
</dbReference>
<name>A0A8J8SJD1_9FIRM</name>
<dbReference type="RefSeq" id="WP_212696245.1">
    <property type="nucleotide sequence ID" value="NZ_CP058649.1"/>
</dbReference>
<dbReference type="GO" id="GO:0009116">
    <property type="term" value="P:nucleoside metabolic process"/>
    <property type="evidence" value="ECO:0007669"/>
    <property type="project" value="InterPro"/>
</dbReference>
<keyword evidence="6" id="KW-1185">Reference proteome</keyword>
<reference evidence="5" key="1">
    <citation type="submission" date="2020-07" db="EMBL/GenBank/DDBJ databases">
        <title>Vallitalea pronyensis genome.</title>
        <authorList>
            <person name="Postec A."/>
        </authorList>
    </citation>
    <scope>NUCLEOTIDE SEQUENCE</scope>
    <source>
        <strain evidence="5">FatNI3</strain>
    </source>
</reference>
<dbReference type="Gene3D" id="3.40.50.1580">
    <property type="entry name" value="Nucleoside phosphorylase domain"/>
    <property type="match status" value="1"/>
</dbReference>
<feature type="domain" description="Nucleoside phosphorylase" evidence="4">
    <location>
        <begin position="61"/>
        <end position="235"/>
    </location>
</feature>
<dbReference type="EC" id="2.4.2.3" evidence="1"/>
<evidence type="ECO:0000256" key="2">
    <source>
        <dbReference type="ARBA" id="ARBA00021980"/>
    </source>
</evidence>